<evidence type="ECO:0000256" key="1">
    <source>
        <dbReference type="SAM" id="MobiDB-lite"/>
    </source>
</evidence>
<dbReference type="HOGENOM" id="CLU_055127_0_0_4"/>
<keyword evidence="2" id="KW-0812">Transmembrane</keyword>
<keyword evidence="2" id="KW-0472">Membrane</keyword>
<name>Q3SHY4_THIDA</name>
<accession>Q3SHY4</accession>
<dbReference type="NCBIfam" id="TIGR03014">
    <property type="entry name" value="EpsL"/>
    <property type="match status" value="1"/>
</dbReference>
<dbReference type="Proteomes" id="UP000008291">
    <property type="component" value="Chromosome"/>
</dbReference>
<evidence type="ECO:0000256" key="2">
    <source>
        <dbReference type="SAM" id="Phobius"/>
    </source>
</evidence>
<dbReference type="SUPFAM" id="SSF56935">
    <property type="entry name" value="Porins"/>
    <property type="match status" value="1"/>
</dbReference>
<sequence length="414" mass="45471">MPRETVQRGCEPRREKVGRGRRDGMLLFAGVGVAALYALPGLAAEGDTFSPFVSYTRYYDSNLYRLDDNESSLVPDKSDQYNVLTAGLNVDWRPGRQQVLAKASKSLVRFSRYDHLDYDGSDYQLRWNWRLGNHLSGGIGGTEKVTQSNLGNQGGVPVNNEVTLRRGFADGAWQFHPRWSVGAGAATVESTNSVLTLLDYEEDSVHATLGYKTPKGSKLSGQLRRAEGEYPNRPVSSTLDREYTQTEYNLLGDWTLTGKLIAHGKIGYVQREHDTRAQRDFSGVAGRLSADYMLTGKTTLNAAIYREVANSDRDDATYQINTGTSLGAAWRATSKITVRGNAAFENRQFEGDPGGPLVGDQRDDDTVSGSLSVGYSPIEAATIELGVQAGKRDSNITGYGYDFHAVFLSVRGDF</sequence>
<keyword evidence="2" id="KW-1133">Transmembrane helix</keyword>
<dbReference type="EMBL" id="CP000116">
    <property type="protein sequence ID" value="AAZ97749.1"/>
    <property type="molecule type" value="Genomic_DNA"/>
</dbReference>
<dbReference type="InterPro" id="IPR017465">
    <property type="entry name" value="EpsL_proteobac"/>
</dbReference>
<dbReference type="Pfam" id="PF10082">
    <property type="entry name" value="BBP2_2"/>
    <property type="match status" value="1"/>
</dbReference>
<dbReference type="KEGG" id="tbd:Tbd_1796"/>
<reference evidence="3 4" key="1">
    <citation type="journal article" date="2006" name="J. Bacteriol.">
        <title>The genome sequence of the obligately chemolithoautotrophic, facultatively anaerobic bacterium Thiobacillus denitrificans.</title>
        <authorList>
            <person name="Beller H.R."/>
            <person name="Chain P.S."/>
            <person name="Letain T.E."/>
            <person name="Chakicherla A."/>
            <person name="Larimer F.W."/>
            <person name="Richardson P.M."/>
            <person name="Coleman M.A."/>
            <person name="Wood A.P."/>
            <person name="Kelly D.P."/>
        </authorList>
    </citation>
    <scope>NUCLEOTIDE SEQUENCE [LARGE SCALE GENOMIC DNA]</scope>
    <source>
        <strain evidence="3 4">ATCC 25259</strain>
    </source>
</reference>
<protein>
    <recommendedName>
        <fullName evidence="5">Exopolysaccharide biosynthesis operon protein EpsL</fullName>
    </recommendedName>
</protein>
<dbReference type="AlphaFoldDB" id="Q3SHY4"/>
<keyword evidence="4" id="KW-1185">Reference proteome</keyword>
<dbReference type="InterPro" id="IPR018759">
    <property type="entry name" value="BBP2_2"/>
</dbReference>
<organism evidence="3 4">
    <name type="scientific">Thiobacillus denitrificans (strain ATCC 25259 / T1)</name>
    <dbReference type="NCBI Taxonomy" id="292415"/>
    <lineage>
        <taxon>Bacteria</taxon>
        <taxon>Pseudomonadati</taxon>
        <taxon>Pseudomonadota</taxon>
        <taxon>Betaproteobacteria</taxon>
        <taxon>Nitrosomonadales</taxon>
        <taxon>Thiobacillaceae</taxon>
        <taxon>Thiobacillus</taxon>
    </lineage>
</organism>
<evidence type="ECO:0000313" key="3">
    <source>
        <dbReference type="EMBL" id="AAZ97749.1"/>
    </source>
</evidence>
<evidence type="ECO:0008006" key="5">
    <source>
        <dbReference type="Google" id="ProtNLM"/>
    </source>
</evidence>
<proteinExistence type="predicted"/>
<dbReference type="eggNOG" id="COG5338">
    <property type="taxonomic scope" value="Bacteria"/>
</dbReference>
<gene>
    <name evidence="3" type="ordered locus">Tbd_1796</name>
</gene>
<dbReference type="STRING" id="292415.Tbd_1796"/>
<feature type="region of interest" description="Disordered" evidence="1">
    <location>
        <begin position="349"/>
        <end position="368"/>
    </location>
</feature>
<evidence type="ECO:0000313" key="4">
    <source>
        <dbReference type="Proteomes" id="UP000008291"/>
    </source>
</evidence>
<feature type="transmembrane region" description="Helical" evidence="2">
    <location>
        <begin position="24"/>
        <end position="43"/>
    </location>
</feature>